<reference evidence="1 2" key="2">
    <citation type="submission" date="2015-05" db="EMBL/GenBank/DDBJ databases">
        <authorList>
            <person name="Morales-Cruz A."/>
            <person name="Amrine K.C."/>
            <person name="Cantu D."/>
        </authorList>
    </citation>
    <scope>NUCLEOTIDE SEQUENCE [LARGE SCALE GENOMIC DNA]</scope>
    <source>
        <strain evidence="1">DA912</strain>
    </source>
</reference>
<gene>
    <name evidence="1" type="ORF">UCDDA912_g01812</name>
</gene>
<protein>
    <submittedName>
        <fullName evidence="1">Putative 3 exoribonuclease family protein</fullName>
    </submittedName>
</protein>
<dbReference type="Proteomes" id="UP000034680">
    <property type="component" value="Unassembled WGS sequence"/>
</dbReference>
<dbReference type="EMBL" id="LCUC01000061">
    <property type="protein sequence ID" value="KKY38055.1"/>
    <property type="molecule type" value="Genomic_DNA"/>
</dbReference>
<comment type="caution">
    <text evidence="1">The sequence shown here is derived from an EMBL/GenBank/DDBJ whole genome shotgun (WGS) entry which is preliminary data.</text>
</comment>
<dbReference type="OrthoDB" id="3598799at2759"/>
<proteinExistence type="predicted"/>
<keyword evidence="2" id="KW-1185">Reference proteome</keyword>
<reference evidence="1 2" key="1">
    <citation type="submission" date="2015-05" db="EMBL/GenBank/DDBJ databases">
        <title>Distinctive expansion of gene families associated with plant cell wall degradation and secondary metabolism in the genomes of grapevine trunk pathogens.</title>
        <authorList>
            <person name="Lawrence D.P."/>
            <person name="Travadon R."/>
            <person name="Rolshausen P.E."/>
            <person name="Baumgartner K."/>
        </authorList>
    </citation>
    <scope>NUCLEOTIDE SEQUENCE [LARGE SCALE GENOMIC DNA]</scope>
    <source>
        <strain evidence="1">DA912</strain>
    </source>
</reference>
<organism evidence="1 2">
    <name type="scientific">Diaporthe ampelina</name>
    <dbReference type="NCBI Taxonomy" id="1214573"/>
    <lineage>
        <taxon>Eukaryota</taxon>
        <taxon>Fungi</taxon>
        <taxon>Dikarya</taxon>
        <taxon>Ascomycota</taxon>
        <taxon>Pezizomycotina</taxon>
        <taxon>Sordariomycetes</taxon>
        <taxon>Sordariomycetidae</taxon>
        <taxon>Diaporthales</taxon>
        <taxon>Diaporthaceae</taxon>
        <taxon>Diaporthe</taxon>
    </lineage>
</organism>
<accession>A0A0G2IEF1</accession>
<name>A0A0G2IEF1_9PEZI</name>
<evidence type="ECO:0000313" key="2">
    <source>
        <dbReference type="Proteomes" id="UP000034680"/>
    </source>
</evidence>
<dbReference type="AlphaFoldDB" id="A0A0G2IEF1"/>
<dbReference type="STRING" id="1214573.A0A0G2IEF1"/>
<evidence type="ECO:0000313" key="1">
    <source>
        <dbReference type="EMBL" id="KKY38055.1"/>
    </source>
</evidence>
<sequence>MHAGRQFSGWVAWQTKFNEKEKTEKRQFADNFTQKLQSKQAEMQNLIATCHHELAAAGESYRKLVKEARHDNSTSAKAKSQPQAFPTREEHPIFKAGRQIFQNCRELVAAHGRANTKASQDNTKLSLPREQWKKDIASVQELLLYGRQHGENIVDCLIVPSGSDEEKSRLLTPDMQGLTETGTIAVKMYRRSTGAINGSGPTWGDLAKSQTGAFGKILDNLAGV</sequence>